<accession>A0A6M5YUM6</accession>
<organism evidence="2 3">
    <name type="scientific">Frigoriglobus tundricola</name>
    <dbReference type="NCBI Taxonomy" id="2774151"/>
    <lineage>
        <taxon>Bacteria</taxon>
        <taxon>Pseudomonadati</taxon>
        <taxon>Planctomycetota</taxon>
        <taxon>Planctomycetia</taxon>
        <taxon>Gemmatales</taxon>
        <taxon>Gemmataceae</taxon>
        <taxon>Frigoriglobus</taxon>
    </lineage>
</organism>
<reference evidence="3" key="1">
    <citation type="submission" date="2020-05" db="EMBL/GenBank/DDBJ databases">
        <title>Frigoriglobus tundricola gen. nov., sp. nov., a psychrotolerant cellulolytic planctomycete of the family Gemmataceae with two divergent copies of 16S rRNA gene.</title>
        <authorList>
            <person name="Kulichevskaya I.S."/>
            <person name="Ivanova A.A."/>
            <person name="Naumoff D.G."/>
            <person name="Beletsky A.V."/>
            <person name="Rijpstra W.I.C."/>
            <person name="Sinninghe Damste J.S."/>
            <person name="Mardanov A.V."/>
            <person name="Ravin N.V."/>
            <person name="Dedysh S.N."/>
        </authorList>
    </citation>
    <scope>NUCLEOTIDE SEQUENCE [LARGE SCALE GENOMIC DNA]</scope>
    <source>
        <strain evidence="3">PL17</strain>
    </source>
</reference>
<dbReference type="Proteomes" id="UP000503447">
    <property type="component" value="Chromosome"/>
</dbReference>
<evidence type="ECO:0000256" key="1">
    <source>
        <dbReference type="SAM" id="MobiDB-lite"/>
    </source>
</evidence>
<name>A0A6M5YUM6_9BACT</name>
<dbReference type="InterPro" id="IPR019268">
    <property type="entry name" value="DUF2278"/>
</dbReference>
<evidence type="ECO:0000313" key="3">
    <source>
        <dbReference type="Proteomes" id="UP000503447"/>
    </source>
</evidence>
<dbReference type="KEGG" id="ftj:FTUN_5194"/>
<proteinExistence type="predicted"/>
<dbReference type="EMBL" id="CP053452">
    <property type="protein sequence ID" value="QJW97619.1"/>
    <property type="molecule type" value="Genomic_DNA"/>
</dbReference>
<evidence type="ECO:0000313" key="2">
    <source>
        <dbReference type="EMBL" id="QJW97619.1"/>
    </source>
</evidence>
<sequence>MSHKHHGPHPHPGGPEPHPGGTETKTYGFVKCRVAGNVRMQKKALPKEVQYHLHADLTVAGSDRPWDTAINVGTNDSDDLLNYRLATDFHHAALITQLKAAAAGFHKLTGTAQLPALDFLRSDVLAETGPWRVSDPMDGTATVMPAASLKALLERAAAEHADVYIFGRTYTTGGSGIHDVHMNQGSRAPFLHSAKDGNDVWQDGAVLFDFGEPQWIGYFTAFTQQTAPTDAVGDPVAGGHGINDTDPGSLAGH</sequence>
<evidence type="ECO:0008006" key="4">
    <source>
        <dbReference type="Google" id="ProtNLM"/>
    </source>
</evidence>
<keyword evidence="3" id="KW-1185">Reference proteome</keyword>
<feature type="region of interest" description="Disordered" evidence="1">
    <location>
        <begin position="1"/>
        <end position="25"/>
    </location>
</feature>
<dbReference type="AlphaFoldDB" id="A0A6M5YUM6"/>
<dbReference type="Pfam" id="PF10042">
    <property type="entry name" value="DUF2278"/>
    <property type="match status" value="1"/>
</dbReference>
<gene>
    <name evidence="2" type="ORF">FTUN_5194</name>
</gene>
<protein>
    <recommendedName>
        <fullName evidence="4">DUF2278 domain-containing protein</fullName>
    </recommendedName>
</protein>
<dbReference type="RefSeq" id="WP_171472958.1">
    <property type="nucleotide sequence ID" value="NZ_CP053452.2"/>
</dbReference>
<feature type="region of interest" description="Disordered" evidence="1">
    <location>
        <begin position="230"/>
        <end position="253"/>
    </location>
</feature>